<evidence type="ECO:0000256" key="7">
    <source>
        <dbReference type="SAM" id="Phobius"/>
    </source>
</evidence>
<dbReference type="PANTHER" id="PTHR30347">
    <property type="entry name" value="POTASSIUM CHANNEL RELATED"/>
    <property type="match status" value="1"/>
</dbReference>
<dbReference type="AlphaFoldDB" id="A0A1J5TGK3"/>
<feature type="transmembrane region" description="Helical" evidence="7">
    <location>
        <begin position="163"/>
        <end position="183"/>
    </location>
</feature>
<dbReference type="SUPFAM" id="SSF82861">
    <property type="entry name" value="Mechanosensitive channel protein MscS (YggB), transmembrane region"/>
    <property type="match status" value="1"/>
</dbReference>
<evidence type="ECO:0000259" key="8">
    <source>
        <dbReference type="Pfam" id="PF00924"/>
    </source>
</evidence>
<dbReference type="InterPro" id="IPR006685">
    <property type="entry name" value="MscS_channel_2nd"/>
</dbReference>
<dbReference type="InterPro" id="IPR049142">
    <property type="entry name" value="MS_channel_1st"/>
</dbReference>
<feature type="transmembrane region" description="Helical" evidence="7">
    <location>
        <begin position="125"/>
        <end position="143"/>
    </location>
</feature>
<feature type="domain" description="Mechanosensitive ion channel MscS C-terminal" evidence="9">
    <location>
        <begin position="324"/>
        <end position="407"/>
    </location>
</feature>
<dbReference type="PANTHER" id="PTHR30347:SF1">
    <property type="entry name" value="MECHANOSENSITIVE CHANNEL MSCK"/>
    <property type="match status" value="1"/>
</dbReference>
<dbReference type="InterPro" id="IPR011014">
    <property type="entry name" value="MscS_channel_TM-2"/>
</dbReference>
<name>A0A1J5TGK3_9ZZZZ</name>
<dbReference type="Pfam" id="PF21082">
    <property type="entry name" value="MS_channel_3rd"/>
    <property type="match status" value="1"/>
</dbReference>
<dbReference type="EMBL" id="MLJW01000001">
    <property type="protein sequence ID" value="OIR19259.1"/>
    <property type="molecule type" value="Genomic_DNA"/>
</dbReference>
<evidence type="ECO:0000256" key="2">
    <source>
        <dbReference type="ARBA" id="ARBA00008017"/>
    </source>
</evidence>
<feature type="transmembrane region" description="Helical" evidence="7">
    <location>
        <begin position="55"/>
        <end position="76"/>
    </location>
</feature>
<feature type="transmembrane region" description="Helical" evidence="7">
    <location>
        <begin position="204"/>
        <end position="223"/>
    </location>
</feature>
<accession>A0A1J5TGK3</accession>
<keyword evidence="4 7" id="KW-0812">Transmembrane</keyword>
<dbReference type="InterPro" id="IPR049278">
    <property type="entry name" value="MS_channel_C"/>
</dbReference>
<evidence type="ECO:0000256" key="1">
    <source>
        <dbReference type="ARBA" id="ARBA00004651"/>
    </source>
</evidence>
<dbReference type="SUPFAM" id="SSF50182">
    <property type="entry name" value="Sm-like ribonucleoproteins"/>
    <property type="match status" value="1"/>
</dbReference>
<evidence type="ECO:0000256" key="3">
    <source>
        <dbReference type="ARBA" id="ARBA00022475"/>
    </source>
</evidence>
<dbReference type="InterPro" id="IPR010920">
    <property type="entry name" value="LSM_dom_sf"/>
</dbReference>
<evidence type="ECO:0000256" key="4">
    <source>
        <dbReference type="ARBA" id="ARBA00022692"/>
    </source>
</evidence>
<protein>
    <submittedName>
        <fullName evidence="11">Putative MscS family protein.1</fullName>
    </submittedName>
</protein>
<evidence type="ECO:0000259" key="10">
    <source>
        <dbReference type="Pfam" id="PF21088"/>
    </source>
</evidence>
<dbReference type="InterPro" id="IPR023408">
    <property type="entry name" value="MscS_beta-dom_sf"/>
</dbReference>
<dbReference type="Pfam" id="PF00924">
    <property type="entry name" value="MS_channel_2nd"/>
    <property type="match status" value="1"/>
</dbReference>
<dbReference type="PROSITE" id="PS51257">
    <property type="entry name" value="PROKAR_LIPOPROTEIN"/>
    <property type="match status" value="1"/>
</dbReference>
<dbReference type="GO" id="GO:0005886">
    <property type="term" value="C:plasma membrane"/>
    <property type="evidence" value="ECO:0007669"/>
    <property type="project" value="UniProtKB-SubCell"/>
</dbReference>
<feature type="domain" description="Mechanosensitive ion channel transmembrane helices 2/3" evidence="10">
    <location>
        <begin position="207"/>
        <end position="248"/>
    </location>
</feature>
<dbReference type="SUPFAM" id="SSF82689">
    <property type="entry name" value="Mechanosensitive channel protein MscS (YggB), C-terminal domain"/>
    <property type="match status" value="1"/>
</dbReference>
<keyword evidence="6 7" id="KW-0472">Membrane</keyword>
<dbReference type="Gene3D" id="1.10.287.1260">
    <property type="match status" value="1"/>
</dbReference>
<feature type="transmembrane region" description="Helical" evidence="7">
    <location>
        <begin position="20"/>
        <end position="43"/>
    </location>
</feature>
<comment type="caution">
    <text evidence="11">The sequence shown here is derived from an EMBL/GenBank/DDBJ whole genome shotgun (WGS) entry which is preliminary data.</text>
</comment>
<reference evidence="11" key="1">
    <citation type="submission" date="2016-10" db="EMBL/GenBank/DDBJ databases">
        <title>Sequence of Gallionella enrichment culture.</title>
        <authorList>
            <person name="Poehlein A."/>
            <person name="Muehling M."/>
            <person name="Daniel R."/>
        </authorList>
    </citation>
    <scope>NUCLEOTIDE SEQUENCE</scope>
</reference>
<evidence type="ECO:0000256" key="6">
    <source>
        <dbReference type="ARBA" id="ARBA00023136"/>
    </source>
</evidence>
<dbReference type="InterPro" id="IPR052702">
    <property type="entry name" value="MscS-like_channel"/>
</dbReference>
<gene>
    <name evidence="11" type="ORF">GALL_01380</name>
</gene>
<organism evidence="11">
    <name type="scientific">mine drainage metagenome</name>
    <dbReference type="NCBI Taxonomy" id="410659"/>
    <lineage>
        <taxon>unclassified sequences</taxon>
        <taxon>metagenomes</taxon>
        <taxon>ecological metagenomes</taxon>
    </lineage>
</organism>
<comment type="similarity">
    <text evidence="2">Belongs to the MscS (TC 1.A.23) family.</text>
</comment>
<evidence type="ECO:0000256" key="5">
    <source>
        <dbReference type="ARBA" id="ARBA00022989"/>
    </source>
</evidence>
<feature type="domain" description="Mechanosensitive ion channel MscS" evidence="8">
    <location>
        <begin position="250"/>
        <end position="315"/>
    </location>
</feature>
<dbReference type="GO" id="GO:0055085">
    <property type="term" value="P:transmembrane transport"/>
    <property type="evidence" value="ECO:0007669"/>
    <property type="project" value="InterPro"/>
</dbReference>
<evidence type="ECO:0000313" key="11">
    <source>
        <dbReference type="EMBL" id="OIR19259.1"/>
    </source>
</evidence>
<keyword evidence="3" id="KW-1003">Cell membrane</keyword>
<comment type="subcellular location">
    <subcellularLocation>
        <location evidence="1">Cell membrane</location>
        <topology evidence="1">Multi-pass membrane protein</topology>
    </subcellularLocation>
</comment>
<keyword evidence="5 7" id="KW-1133">Transmembrane helix</keyword>
<dbReference type="Gene3D" id="2.30.30.60">
    <property type="match status" value="1"/>
</dbReference>
<sequence length="427" mass="46967">MSDTPRNLLIEFLSDLEQTAILWQLALLACSLAVAWGASRLLARRYLRPAGVAKVGLGGVHRVVFPLLALLLVLLGRSLLRNWHSINLLNIVVPLLFAWMLISLVVYALRQVFSPSSWLHGSERFIAMAVWAGFALHLTGLLPEIFEAMDHLGFRVGKQQISLLMIVSGVLSILVTMLGAMWLGRVLENKIMAAANLELNLRVVLSKLTRAVLVVIGVLVALPLVGIDITVLSVFGGAVGVGIGFGLQKIASNYVSGFIILLDRSIHPGDVLTVDGRFGKVSQLTARYLVLQSTDGTESIIPNETLVSSTVVNHTYTNRQIRIGIPVQVSYQSDLQRAMEIMKQAAGNQPRVLTDPEAKVYLKSFGDNGIDLELGIWINDPEQGQLNLCSDINMEIWRKFREANIEIPYPQRDIRIINAQQGVVFGP</sequence>
<dbReference type="Pfam" id="PF21088">
    <property type="entry name" value="MS_channel_1st"/>
    <property type="match status" value="1"/>
</dbReference>
<dbReference type="Gene3D" id="3.30.70.100">
    <property type="match status" value="1"/>
</dbReference>
<proteinExistence type="inferred from homology"/>
<dbReference type="InterPro" id="IPR011066">
    <property type="entry name" value="MscS_channel_C_sf"/>
</dbReference>
<feature type="transmembrane region" description="Helical" evidence="7">
    <location>
        <begin position="88"/>
        <end position="113"/>
    </location>
</feature>
<evidence type="ECO:0000259" key="9">
    <source>
        <dbReference type="Pfam" id="PF21082"/>
    </source>
</evidence>